<evidence type="ECO:0000313" key="2">
    <source>
        <dbReference type="EMBL" id="VAW78240.1"/>
    </source>
</evidence>
<gene>
    <name evidence="2" type="ORF">MNBD_GAMMA13-194</name>
</gene>
<feature type="transmembrane region" description="Helical" evidence="1">
    <location>
        <begin position="21"/>
        <end position="38"/>
    </location>
</feature>
<protein>
    <submittedName>
        <fullName evidence="2">Uncharacterized protein</fullName>
    </submittedName>
</protein>
<organism evidence="2">
    <name type="scientific">hydrothermal vent metagenome</name>
    <dbReference type="NCBI Taxonomy" id="652676"/>
    <lineage>
        <taxon>unclassified sequences</taxon>
        <taxon>metagenomes</taxon>
        <taxon>ecological metagenomes</taxon>
    </lineage>
</organism>
<evidence type="ECO:0000256" key="1">
    <source>
        <dbReference type="SAM" id="Phobius"/>
    </source>
</evidence>
<keyword evidence="1" id="KW-0472">Membrane</keyword>
<keyword evidence="1" id="KW-0812">Transmembrane</keyword>
<sequence>MVLYDKNHGVTLKCKRVIERAVCYGFVLCCCLPFSLNAETRLFKAYDYDPAGNIVGVETEISENSPQVS</sequence>
<feature type="non-terminal residue" evidence="2">
    <location>
        <position position="69"/>
    </location>
</feature>
<reference evidence="2" key="1">
    <citation type="submission" date="2018-06" db="EMBL/GenBank/DDBJ databases">
        <authorList>
            <person name="Zhirakovskaya E."/>
        </authorList>
    </citation>
    <scope>NUCLEOTIDE SEQUENCE</scope>
</reference>
<accession>A0A3B0YNJ0</accession>
<dbReference type="AlphaFoldDB" id="A0A3B0YNJ0"/>
<keyword evidence="1" id="KW-1133">Transmembrane helix</keyword>
<proteinExistence type="predicted"/>
<dbReference type="EMBL" id="UOFK01000146">
    <property type="protein sequence ID" value="VAW78240.1"/>
    <property type="molecule type" value="Genomic_DNA"/>
</dbReference>
<name>A0A3B0YNJ0_9ZZZZ</name>